<dbReference type="InterPro" id="IPR018337">
    <property type="entry name" value="Cell_wall/Cho-bd_repeat"/>
</dbReference>
<feature type="compositionally biased region" description="Polar residues" evidence="4">
    <location>
        <begin position="556"/>
        <end position="567"/>
    </location>
</feature>
<feature type="repeat" description="Cell wall-binding" evidence="3">
    <location>
        <begin position="679"/>
        <end position="698"/>
    </location>
</feature>
<reference evidence="7 8" key="1">
    <citation type="submission" date="2018-05" db="EMBL/GenBank/DDBJ databases">
        <authorList>
            <person name="Goeker M."/>
            <person name="Huntemann M."/>
            <person name="Clum A."/>
            <person name="Pillay M."/>
            <person name="Palaniappan K."/>
            <person name="Varghese N."/>
            <person name="Mikhailova N."/>
            <person name="Stamatis D."/>
            <person name="Reddy T."/>
            <person name="Daum C."/>
            <person name="Shapiro N."/>
            <person name="Ivanova N."/>
            <person name="Kyrpides N."/>
            <person name="Woyke T."/>
        </authorList>
    </citation>
    <scope>NUCLEOTIDE SEQUENCE [LARGE SCALE GENOMIC DNA]</scope>
    <source>
        <strain evidence="7 8">DSM 26524</strain>
    </source>
</reference>
<dbReference type="Pfam" id="PF01473">
    <property type="entry name" value="Choline_bind_1"/>
    <property type="match status" value="5"/>
</dbReference>
<feature type="repeat" description="Cell wall-binding" evidence="3">
    <location>
        <begin position="699"/>
        <end position="718"/>
    </location>
</feature>
<name>A0AB73SYY7_9FIRM</name>
<evidence type="ECO:0000256" key="2">
    <source>
        <dbReference type="ARBA" id="ARBA00022801"/>
    </source>
</evidence>
<feature type="compositionally biased region" description="Low complexity" evidence="4">
    <location>
        <begin position="50"/>
        <end position="60"/>
    </location>
</feature>
<dbReference type="CDD" id="cd02696">
    <property type="entry name" value="MurNAc-LAA"/>
    <property type="match status" value="1"/>
</dbReference>
<feature type="repeat" description="Cell wall-binding" evidence="3">
    <location>
        <begin position="819"/>
        <end position="838"/>
    </location>
</feature>
<feature type="repeat" description="Cell wall-binding" evidence="3">
    <location>
        <begin position="859"/>
        <end position="878"/>
    </location>
</feature>
<protein>
    <submittedName>
        <fullName evidence="7">Glucan-binding YG repeat protein</fullName>
    </submittedName>
</protein>
<dbReference type="EMBL" id="QGGY01000017">
    <property type="protein sequence ID" value="PWJ72606.1"/>
    <property type="molecule type" value="Genomic_DNA"/>
</dbReference>
<feature type="repeat" description="Cell wall-binding" evidence="3">
    <location>
        <begin position="739"/>
        <end position="758"/>
    </location>
</feature>
<dbReference type="Pfam" id="PF01520">
    <property type="entry name" value="Amidase_3"/>
    <property type="match status" value="1"/>
</dbReference>
<organism evidence="7 8">
    <name type="scientific">Murimonas intestini</name>
    <dbReference type="NCBI Taxonomy" id="1337051"/>
    <lineage>
        <taxon>Bacteria</taxon>
        <taxon>Bacillati</taxon>
        <taxon>Bacillota</taxon>
        <taxon>Clostridia</taxon>
        <taxon>Lachnospirales</taxon>
        <taxon>Lachnospiraceae</taxon>
        <taxon>Murimonas</taxon>
    </lineage>
</organism>
<evidence type="ECO:0000313" key="7">
    <source>
        <dbReference type="EMBL" id="PWJ72606.1"/>
    </source>
</evidence>
<keyword evidence="2" id="KW-0378">Hydrolase</keyword>
<dbReference type="GO" id="GO:0008745">
    <property type="term" value="F:N-acetylmuramoyl-L-alanine amidase activity"/>
    <property type="evidence" value="ECO:0007669"/>
    <property type="project" value="InterPro"/>
</dbReference>
<evidence type="ECO:0000256" key="4">
    <source>
        <dbReference type="SAM" id="MobiDB-lite"/>
    </source>
</evidence>
<feature type="repeat" description="Cell wall-binding" evidence="3">
    <location>
        <begin position="719"/>
        <end position="738"/>
    </location>
</feature>
<keyword evidence="5" id="KW-0732">Signal</keyword>
<feature type="compositionally biased region" description="Polar residues" evidence="4">
    <location>
        <begin position="83"/>
        <end position="107"/>
    </location>
</feature>
<evidence type="ECO:0000256" key="1">
    <source>
        <dbReference type="ARBA" id="ARBA00022737"/>
    </source>
</evidence>
<proteinExistence type="predicted"/>
<dbReference type="GO" id="GO:0009253">
    <property type="term" value="P:peptidoglycan catabolic process"/>
    <property type="evidence" value="ECO:0007669"/>
    <property type="project" value="InterPro"/>
</dbReference>
<gene>
    <name evidence="7" type="ORF">C7383_11777</name>
</gene>
<dbReference type="InterPro" id="IPR050695">
    <property type="entry name" value="N-acetylmuramoyl_amidase_3"/>
</dbReference>
<accession>A0AB73SYY7</accession>
<dbReference type="PANTHER" id="PTHR30404">
    <property type="entry name" value="N-ACETYLMURAMOYL-L-ALANINE AMIDASE"/>
    <property type="match status" value="1"/>
</dbReference>
<evidence type="ECO:0000313" key="8">
    <source>
        <dbReference type="Proteomes" id="UP000245412"/>
    </source>
</evidence>
<dbReference type="Pfam" id="PF19127">
    <property type="entry name" value="Choline_bind_3"/>
    <property type="match status" value="5"/>
</dbReference>
<dbReference type="SUPFAM" id="SSF69360">
    <property type="entry name" value="Cell wall binding repeat"/>
    <property type="match status" value="3"/>
</dbReference>
<feature type="region of interest" description="Disordered" evidence="4">
    <location>
        <begin position="533"/>
        <end position="567"/>
    </location>
</feature>
<comment type="caution">
    <text evidence="7">The sequence shown here is derived from an EMBL/GenBank/DDBJ whole genome shotgun (WGS) entry which is preliminary data.</text>
</comment>
<keyword evidence="8" id="KW-1185">Reference proteome</keyword>
<feature type="repeat" description="Cell wall-binding" evidence="3">
    <location>
        <begin position="583"/>
        <end position="604"/>
    </location>
</feature>
<feature type="signal peptide" evidence="5">
    <location>
        <begin position="1"/>
        <end position="27"/>
    </location>
</feature>
<dbReference type="SMART" id="SM00646">
    <property type="entry name" value="Ami_3"/>
    <property type="match status" value="1"/>
</dbReference>
<dbReference type="PANTHER" id="PTHR30404:SF0">
    <property type="entry name" value="N-ACETYLMURAMOYL-L-ALANINE AMIDASE AMIC"/>
    <property type="match status" value="1"/>
</dbReference>
<feature type="repeat" description="Cell wall-binding" evidence="3">
    <location>
        <begin position="799"/>
        <end position="818"/>
    </location>
</feature>
<dbReference type="AlphaFoldDB" id="A0AB73SYY7"/>
<feature type="compositionally biased region" description="Acidic residues" evidence="4">
    <location>
        <begin position="123"/>
        <end position="149"/>
    </location>
</feature>
<dbReference type="Gene3D" id="3.40.630.40">
    <property type="entry name" value="Zn-dependent exopeptidases"/>
    <property type="match status" value="1"/>
</dbReference>
<dbReference type="Gene3D" id="2.10.270.10">
    <property type="entry name" value="Cholin Binding"/>
    <property type="match status" value="5"/>
</dbReference>
<feature type="repeat" description="Cell wall-binding" evidence="3">
    <location>
        <begin position="779"/>
        <end position="798"/>
    </location>
</feature>
<dbReference type="InterPro" id="IPR002508">
    <property type="entry name" value="MurNAc-LAA_cat"/>
</dbReference>
<dbReference type="SUPFAM" id="SSF53187">
    <property type="entry name" value="Zn-dependent exopeptidases"/>
    <property type="match status" value="1"/>
</dbReference>
<feature type="domain" description="MurNAc-LAA" evidence="6">
    <location>
        <begin position="387"/>
        <end position="523"/>
    </location>
</feature>
<feature type="repeat" description="Cell wall-binding" evidence="3">
    <location>
        <begin position="639"/>
        <end position="658"/>
    </location>
</feature>
<feature type="repeat" description="Cell wall-binding" evidence="3">
    <location>
        <begin position="899"/>
        <end position="918"/>
    </location>
</feature>
<dbReference type="Proteomes" id="UP000245412">
    <property type="component" value="Unassembled WGS sequence"/>
</dbReference>
<feature type="repeat" description="Cell wall-binding" evidence="3">
    <location>
        <begin position="759"/>
        <end position="778"/>
    </location>
</feature>
<evidence type="ECO:0000256" key="3">
    <source>
        <dbReference type="PROSITE-ProRule" id="PRU00591"/>
    </source>
</evidence>
<keyword evidence="1" id="KW-0677">Repeat</keyword>
<evidence type="ECO:0000256" key="5">
    <source>
        <dbReference type="SAM" id="SignalP"/>
    </source>
</evidence>
<feature type="chain" id="PRO_5044491424" evidence="5">
    <location>
        <begin position="28"/>
        <end position="940"/>
    </location>
</feature>
<sequence>MRHFKKAAALGLAFLMTFTALPTEAYASGSVETESVQEKNTESQEESTENTEAAAQSETAGEQAGGTQTEPETAATLPGQGGQPETSAQSESYTEQESDANSLSKPGTETDAENTEAGTEIQTEPETESELESESESETETETESESESESEKAEEAVLEFLYAAAPEMASEAGQAVIAKVKSNGRPLEKAVIYYKGQDGNEYSAEAVELVENYAAFLFSGQGVLQDSFTKLEVYWDGMLHTADLMKMQSAPDTLVAQDNSPQVMAASESAEEAAVSGMVAEDSSQIEGALEYAASQAAQNGGMYRSRASSRSVEPRDGGNVIIVLDPGHGGSDPGACRTINGISYVESAITMQMGWAVKAELETYEGVTVYLTRAEDRYVTLKDRVDYAAALGATALVSLHINSTVDVQQNYATGALAFVPSGNYRPEQAYDTKILSEWILKELSEVGFKNNGLYKNLSETGDQYPNGSLADYYGIVRRSVLAGFPGMIIEHGFVNNPSDAATWYNDAGIAKIAQADAAGIAAYYGLQKKGTSGGNNGQNSGTSQGGSTSGSNTVPPSYSGPTGWQQTSEGWVYLKKDGSRTTGWMDDPGDGRTYYLNSSGIMLKGWQRINNIWCYFNEQSGYFQPEVKYIPEFQQGLTGWQSLNGVWYYLDGNSQAVTGWKKVNGRWYYMADNGVMQTGWQQVDGKWYYLNGSGAMLTGWQKLDGKWYYLNGSGARQTGWKQLGGKWYYMDGDGIMQTGWQQVDGKWYYLNGSGAMLTGWQKLDGRWYYLNGSGARQTGWKKLGGKWYYMDENGIMMTGWQQVEGIWYYMNGSGAMLTGWQRLGGKWYYLNGSGAMQTGWKKLGGKWYYMDENGIMKTGWQQVEGIWYYLNGSGAMLTGWQRLGGKWYYLNGSGAMQTGWLQLKGKRYYLRDSGAMLEKGTYLIDGQYYTFNSSGALI</sequence>
<evidence type="ECO:0000259" key="6">
    <source>
        <dbReference type="SMART" id="SM00646"/>
    </source>
</evidence>
<dbReference type="Gene3D" id="2.10.270.20">
    <property type="match status" value="1"/>
</dbReference>
<dbReference type="GO" id="GO:0030288">
    <property type="term" value="C:outer membrane-bounded periplasmic space"/>
    <property type="evidence" value="ECO:0007669"/>
    <property type="project" value="TreeGrafter"/>
</dbReference>
<feature type="repeat" description="Cell wall-binding" evidence="3">
    <location>
        <begin position="659"/>
        <end position="678"/>
    </location>
</feature>
<feature type="region of interest" description="Disordered" evidence="4">
    <location>
        <begin position="29"/>
        <end position="155"/>
    </location>
</feature>
<dbReference type="RefSeq" id="WP_109748353.1">
    <property type="nucleotide sequence ID" value="NZ_JANKBI010000017.1"/>
</dbReference>
<feature type="repeat" description="Cell wall-binding" evidence="3">
    <location>
        <begin position="879"/>
        <end position="898"/>
    </location>
</feature>
<dbReference type="PROSITE" id="PS51170">
    <property type="entry name" value="CW"/>
    <property type="match status" value="15"/>
</dbReference>
<feature type="repeat" description="Cell wall-binding" evidence="3">
    <location>
        <begin position="839"/>
        <end position="858"/>
    </location>
</feature>